<organism evidence="2">
    <name type="scientific">uncultured marine virus</name>
    <dbReference type="NCBI Taxonomy" id="186617"/>
    <lineage>
        <taxon>Viruses</taxon>
        <taxon>environmental samples</taxon>
    </lineage>
</organism>
<name>A0A0F7L2U5_9VIRU</name>
<sequence length="82" mass="9095">MDLIIIKTAFQSALLVANLTSELAAGLGCYQLSLKTFSLLQLPKILKLIINYLFLLVRLIASIKKWLMVRQSPTRGMALCTG</sequence>
<protein>
    <submittedName>
        <fullName evidence="2">Uncharacterized protein</fullName>
    </submittedName>
</protein>
<evidence type="ECO:0000256" key="1">
    <source>
        <dbReference type="SAM" id="Phobius"/>
    </source>
</evidence>
<reference evidence="2" key="2">
    <citation type="submission" date="2015-03" db="EMBL/GenBank/DDBJ databases">
        <authorList>
            <person name="Chow C.-E.T."/>
            <person name="Winget D.M."/>
            <person name="White R.A.III."/>
            <person name="Hallam S.J."/>
            <person name="Suttle C.A."/>
        </authorList>
    </citation>
    <scope>NUCLEOTIDE SEQUENCE</scope>
    <source>
        <strain evidence="2">Anoxic3_5</strain>
    </source>
</reference>
<feature type="transmembrane region" description="Helical" evidence="1">
    <location>
        <begin position="48"/>
        <end position="67"/>
    </location>
</feature>
<keyword evidence="1" id="KW-1133">Transmembrane helix</keyword>
<keyword evidence="1" id="KW-0812">Transmembrane</keyword>
<reference evidence="2" key="1">
    <citation type="journal article" date="2015" name="Front. Microbiol.">
        <title>Combining genomic sequencing methods to explore viral diversity and reveal potential virus-host interactions.</title>
        <authorList>
            <person name="Chow C.E."/>
            <person name="Winget D.M."/>
            <person name="White R.A.III."/>
            <person name="Hallam S.J."/>
            <person name="Suttle C.A."/>
        </authorList>
    </citation>
    <scope>NUCLEOTIDE SEQUENCE</scope>
    <source>
        <strain evidence="2">Anoxic3_5</strain>
    </source>
</reference>
<evidence type="ECO:0000313" key="2">
    <source>
        <dbReference type="EMBL" id="AKH46225.1"/>
    </source>
</evidence>
<proteinExistence type="predicted"/>
<accession>A0A0F7L2U5</accession>
<keyword evidence="1" id="KW-0472">Membrane</keyword>
<dbReference type="EMBL" id="KR029580">
    <property type="protein sequence ID" value="AKH46225.1"/>
    <property type="molecule type" value="Genomic_DNA"/>
</dbReference>